<gene>
    <name evidence="2" type="ORF">RT717_07365</name>
</gene>
<dbReference type="SUPFAM" id="SSF51905">
    <property type="entry name" value="FAD/NAD(P)-binding domain"/>
    <property type="match status" value="2"/>
</dbReference>
<dbReference type="InterPro" id="IPR052541">
    <property type="entry name" value="SQRD"/>
</dbReference>
<name>A0ABZ0IWZ6_9BACT</name>
<dbReference type="Pfam" id="PF07992">
    <property type="entry name" value="Pyr_redox_2"/>
    <property type="match status" value="1"/>
</dbReference>
<dbReference type="EMBL" id="CP136051">
    <property type="protein sequence ID" value="WOK08455.1"/>
    <property type="molecule type" value="Genomic_DNA"/>
</dbReference>
<keyword evidence="2" id="KW-0560">Oxidoreductase</keyword>
<sequence length="418" mass="47343">MKNLLILGAGSAGTMMANHLSKKMSLKSWSITIVDQFDKHYYQPGFLFLPFDVYKEEDVYRERTDYLPNNINYVQKAIDIIKPEINQVVLADGTILKYDLLIIATGSQIAPGEVEGMQGSEWHKSVFDFYTFEGSRNLRDKLRDWKGGDMVIHITEMPIKCPVAPLEFAFLADWYFHEKGMRDKVNIYYVTPLDGAFTKPVASSKLGHLLKEKGINIVPDFAIAKLDNENKKIVSWDEKEVSFDLLVTIPTNMGDEVIARSGMGDDLNFVPTNKHTLQSSNFENVFVIGDATNVPASKAGSVAHFEAEILTENIMRYIKGEPLKEDFDGHANCFVETGYGKAMLIDFNYTTQPVPGNFPFPGVGPMKLLKENKVNHWGKLGFRWIYWNMLMKGHSIPFITAQMQKAGKELEEEKLETV</sequence>
<dbReference type="InterPro" id="IPR023753">
    <property type="entry name" value="FAD/NAD-binding_dom"/>
</dbReference>
<dbReference type="Gene3D" id="3.50.50.60">
    <property type="entry name" value="FAD/NAD(P)-binding domain"/>
    <property type="match status" value="2"/>
</dbReference>
<dbReference type="RefSeq" id="WP_317491095.1">
    <property type="nucleotide sequence ID" value="NZ_CP136051.1"/>
</dbReference>
<protein>
    <submittedName>
        <fullName evidence="2">FAD/NAD(P)-binding oxidoreductase</fullName>
        <ecNumber evidence="2">1.-.-.-</ecNumber>
    </submittedName>
</protein>
<proteinExistence type="predicted"/>
<dbReference type="GO" id="GO:0016491">
    <property type="term" value="F:oxidoreductase activity"/>
    <property type="evidence" value="ECO:0007669"/>
    <property type="project" value="UniProtKB-KW"/>
</dbReference>
<dbReference type="EC" id="1.-.-.-" evidence="2"/>
<keyword evidence="3" id="KW-1185">Reference proteome</keyword>
<reference evidence="2 3" key="1">
    <citation type="journal article" date="2023" name="Microbiol. Resour. Announc.">
        <title>Complete Genome Sequence of Imperialibacter roseus strain P4T.</title>
        <authorList>
            <person name="Tizabi D.R."/>
            <person name="Bachvaroff T."/>
            <person name="Hill R.T."/>
        </authorList>
    </citation>
    <scope>NUCLEOTIDE SEQUENCE [LARGE SCALE GENOMIC DNA]</scope>
    <source>
        <strain evidence="2 3">P4T</strain>
    </source>
</reference>
<evidence type="ECO:0000313" key="2">
    <source>
        <dbReference type="EMBL" id="WOK08455.1"/>
    </source>
</evidence>
<accession>A0ABZ0IWZ6</accession>
<organism evidence="2 3">
    <name type="scientific">Imperialibacter roseus</name>
    <dbReference type="NCBI Taxonomy" id="1324217"/>
    <lineage>
        <taxon>Bacteria</taxon>
        <taxon>Pseudomonadati</taxon>
        <taxon>Bacteroidota</taxon>
        <taxon>Cytophagia</taxon>
        <taxon>Cytophagales</taxon>
        <taxon>Flammeovirgaceae</taxon>
        <taxon>Imperialibacter</taxon>
    </lineage>
</organism>
<evidence type="ECO:0000313" key="3">
    <source>
        <dbReference type="Proteomes" id="UP001302349"/>
    </source>
</evidence>
<evidence type="ECO:0000259" key="1">
    <source>
        <dbReference type="Pfam" id="PF07992"/>
    </source>
</evidence>
<dbReference type="PANTHER" id="PTHR43755:SF1">
    <property type="entry name" value="FAD-DEPENDENT PYRIDINE NUCLEOTIDE-DISULPHIDE OXIDOREDUCTASE"/>
    <property type="match status" value="1"/>
</dbReference>
<feature type="domain" description="FAD/NAD(P)-binding" evidence="1">
    <location>
        <begin position="3"/>
        <end position="123"/>
    </location>
</feature>
<dbReference type="Proteomes" id="UP001302349">
    <property type="component" value="Chromosome"/>
</dbReference>
<dbReference type="PRINTS" id="PR00469">
    <property type="entry name" value="PNDRDTASEII"/>
</dbReference>
<dbReference type="InterPro" id="IPR036188">
    <property type="entry name" value="FAD/NAD-bd_sf"/>
</dbReference>
<dbReference type="PANTHER" id="PTHR43755">
    <property type="match status" value="1"/>
</dbReference>